<evidence type="ECO:0000256" key="1">
    <source>
        <dbReference type="ARBA" id="ARBA00001917"/>
    </source>
</evidence>
<gene>
    <name evidence="8" type="ORF">PGUG_05761</name>
</gene>
<evidence type="ECO:0000259" key="7">
    <source>
        <dbReference type="Pfam" id="PF00724"/>
    </source>
</evidence>
<dbReference type="InterPro" id="IPR001155">
    <property type="entry name" value="OxRdtase_FMN_N"/>
</dbReference>
<keyword evidence="3" id="KW-0288">FMN</keyword>
<dbReference type="EMBL" id="CH408162">
    <property type="protein sequence ID" value="EDK41663.2"/>
    <property type="molecule type" value="Genomic_DNA"/>
</dbReference>
<evidence type="ECO:0000256" key="5">
    <source>
        <dbReference type="ARBA" id="ARBA00067604"/>
    </source>
</evidence>
<dbReference type="Gene3D" id="3.20.20.70">
    <property type="entry name" value="Aldolase class I"/>
    <property type="match status" value="1"/>
</dbReference>
<proteinExistence type="inferred from homology"/>
<dbReference type="InterPro" id="IPR013785">
    <property type="entry name" value="Aldolase_TIM"/>
</dbReference>
<dbReference type="AlphaFoldDB" id="A5DR60"/>
<evidence type="ECO:0000256" key="6">
    <source>
        <dbReference type="ARBA" id="ARBA00075326"/>
    </source>
</evidence>
<dbReference type="CDD" id="cd02933">
    <property type="entry name" value="OYE_like_FMN"/>
    <property type="match status" value="1"/>
</dbReference>
<accession>A5DR60</accession>
<dbReference type="PANTHER" id="PTHR22893:SF91">
    <property type="entry name" value="NADPH DEHYDROGENASE 2-RELATED"/>
    <property type="match status" value="1"/>
</dbReference>
<dbReference type="VEuPathDB" id="FungiDB:PGUG_05761"/>
<feature type="domain" description="NADH:flavin oxidoreductase/NADH oxidase N-terminal" evidence="7">
    <location>
        <begin position="13"/>
        <end position="364"/>
    </location>
</feature>
<evidence type="ECO:0000256" key="3">
    <source>
        <dbReference type="ARBA" id="ARBA00022643"/>
    </source>
</evidence>
<keyword evidence="9" id="KW-1185">Reference proteome</keyword>
<dbReference type="Pfam" id="PF00724">
    <property type="entry name" value="Oxidored_FMN"/>
    <property type="match status" value="1"/>
</dbReference>
<organism evidence="8 9">
    <name type="scientific">Meyerozyma guilliermondii (strain ATCC 6260 / CBS 566 / DSM 6381 / JCM 1539 / NBRC 10279 / NRRL Y-324)</name>
    <name type="common">Yeast</name>
    <name type="synonym">Candida guilliermondii</name>
    <dbReference type="NCBI Taxonomy" id="294746"/>
    <lineage>
        <taxon>Eukaryota</taxon>
        <taxon>Fungi</taxon>
        <taxon>Dikarya</taxon>
        <taxon>Ascomycota</taxon>
        <taxon>Saccharomycotina</taxon>
        <taxon>Pichiomycetes</taxon>
        <taxon>Debaryomycetaceae</taxon>
        <taxon>Meyerozyma</taxon>
    </lineage>
</organism>
<evidence type="ECO:0000256" key="2">
    <source>
        <dbReference type="ARBA" id="ARBA00005979"/>
    </source>
</evidence>
<dbReference type="PANTHER" id="PTHR22893">
    <property type="entry name" value="NADH OXIDOREDUCTASE-RELATED"/>
    <property type="match status" value="1"/>
</dbReference>
<evidence type="ECO:0000313" key="8">
    <source>
        <dbReference type="EMBL" id="EDK41663.2"/>
    </source>
</evidence>
<dbReference type="GO" id="GO:0042562">
    <property type="term" value="F:hormone binding"/>
    <property type="evidence" value="ECO:0007669"/>
    <property type="project" value="UniProtKB-ARBA"/>
</dbReference>
<dbReference type="HOGENOM" id="CLU_012153_0_0_1"/>
<dbReference type="OrthoDB" id="276546at2759"/>
<dbReference type="GO" id="GO:0010181">
    <property type="term" value="F:FMN binding"/>
    <property type="evidence" value="ECO:0007669"/>
    <property type="project" value="InterPro"/>
</dbReference>
<dbReference type="Proteomes" id="UP000001997">
    <property type="component" value="Unassembled WGS sequence"/>
</dbReference>
<evidence type="ECO:0000256" key="4">
    <source>
        <dbReference type="ARBA" id="ARBA00056646"/>
    </source>
</evidence>
<comment type="cofactor">
    <cofactor evidence="1">
        <name>FMN</name>
        <dbReference type="ChEBI" id="CHEBI:58210"/>
    </cofactor>
</comment>
<dbReference type="eggNOG" id="KOG0134">
    <property type="taxonomic scope" value="Eukaryota"/>
</dbReference>
<keyword evidence="3" id="KW-0285">Flavoprotein</keyword>
<dbReference type="FunCoup" id="A5DR60">
    <property type="interactions" value="831"/>
</dbReference>
<reference evidence="8 9" key="1">
    <citation type="journal article" date="2009" name="Nature">
        <title>Evolution of pathogenicity and sexual reproduction in eight Candida genomes.</title>
        <authorList>
            <person name="Butler G."/>
            <person name="Rasmussen M.D."/>
            <person name="Lin M.F."/>
            <person name="Santos M.A."/>
            <person name="Sakthikumar S."/>
            <person name="Munro C.A."/>
            <person name="Rheinbay E."/>
            <person name="Grabherr M."/>
            <person name="Forche A."/>
            <person name="Reedy J.L."/>
            <person name="Agrafioti I."/>
            <person name="Arnaud M.B."/>
            <person name="Bates S."/>
            <person name="Brown A.J."/>
            <person name="Brunke S."/>
            <person name="Costanzo M.C."/>
            <person name="Fitzpatrick D.A."/>
            <person name="de Groot P.W."/>
            <person name="Harris D."/>
            <person name="Hoyer L.L."/>
            <person name="Hube B."/>
            <person name="Klis F.M."/>
            <person name="Kodira C."/>
            <person name="Lennard N."/>
            <person name="Logue M.E."/>
            <person name="Martin R."/>
            <person name="Neiman A.M."/>
            <person name="Nikolaou E."/>
            <person name="Quail M.A."/>
            <person name="Quinn J."/>
            <person name="Santos M.C."/>
            <person name="Schmitzberger F.F."/>
            <person name="Sherlock G."/>
            <person name="Shah P."/>
            <person name="Silverstein K.A."/>
            <person name="Skrzypek M.S."/>
            <person name="Soll D."/>
            <person name="Staggs R."/>
            <person name="Stansfield I."/>
            <person name="Stumpf M.P."/>
            <person name="Sudbery P.E."/>
            <person name="Srikantha T."/>
            <person name="Zeng Q."/>
            <person name="Berman J."/>
            <person name="Berriman M."/>
            <person name="Heitman J."/>
            <person name="Gow N.A."/>
            <person name="Lorenz M.C."/>
            <person name="Birren B.W."/>
            <person name="Kellis M."/>
            <person name="Cuomo C.A."/>
        </authorList>
    </citation>
    <scope>NUCLEOTIDE SEQUENCE [LARGE SCALE GENOMIC DNA]</scope>
    <source>
        <strain evidence="9">ATCC 6260 / CBS 566 / DSM 6381 / JCM 1539 / NBRC 10279 / NRRL Y-324</strain>
    </source>
</reference>
<dbReference type="FunFam" id="3.20.20.70:FF:000138">
    <property type="entry name" value="NADPH dehydrogenase 1"/>
    <property type="match status" value="1"/>
</dbReference>
<dbReference type="GeneID" id="5123951"/>
<evidence type="ECO:0000313" key="9">
    <source>
        <dbReference type="Proteomes" id="UP000001997"/>
    </source>
</evidence>
<dbReference type="OMA" id="DERMCIL"/>
<comment type="similarity">
    <text evidence="2">Belongs to the NADH:flavin oxidoreductase/NADH oxidase family.</text>
</comment>
<dbReference type="KEGG" id="pgu:PGUG_05761"/>
<dbReference type="InterPro" id="IPR045247">
    <property type="entry name" value="Oye-like"/>
</dbReference>
<dbReference type="RefSeq" id="XP_001481998.2">
    <property type="nucleotide sequence ID" value="XM_001481948.1"/>
</dbReference>
<comment type="function">
    <text evidence="4">Oxidoreductase that binds mammalian estrogens with high affinity.</text>
</comment>
<dbReference type="GO" id="GO:0003959">
    <property type="term" value="F:NADPH dehydrogenase activity"/>
    <property type="evidence" value="ECO:0007669"/>
    <property type="project" value="TreeGrafter"/>
</dbReference>
<dbReference type="InParanoid" id="A5DR60"/>
<sequence>MSEINFTPLKNTKVFQPIQVGKNLLSNRIFYAPSTRTRALDDRTPSNLQLRNYDERTKYAGSLVVTEATFSFPQAGTMAGVPGIYTPEHTKGWKKIVDKVHENNSFIAIQLWNLGRLDNPKDLKAVGLPYLAPSAIYPDKDAREEAEAANNPIRALTEEEIHNQIYVEYTTAAKNAVEAGFDYLELHDAHGYLLHQFLEDTSNQRTDKYGGSVENRARFVLELIDHLIPIVGADKLAIRLSPWVTIKGMPGIHGDTHPLTTYSYLLHELEKRAKAGNRLAYISIVEPRVNGSTTLETKDQTGDNGFVEDIWKGTILKAGNYTYDAPKFNSVIKDVENDRTLVGFSRYYVSNPDLVQRLKDGTPLKPYDRSLFYRKDDWGYNTYPYEGQTEEEIEAAKNRKPKPIGAKA</sequence>
<protein>
    <recommendedName>
        <fullName evidence="5">Probable NADPH dehydrogenase</fullName>
    </recommendedName>
    <alternativeName>
        <fullName evidence="6">Estrogen-binding protein</fullName>
    </alternativeName>
</protein>
<name>A5DR60_PICGU</name>
<dbReference type="SUPFAM" id="SSF51395">
    <property type="entry name" value="FMN-linked oxidoreductases"/>
    <property type="match status" value="1"/>
</dbReference>